<sequence>MSISRVARSGATIGFCAAVTLGLSGRDGLAQTNDVSLAPDMPADVIAGNPIGNYEDYNIYSWLSFVALNWPVGENGQPDVNSIIGQNGDNSTVWETWMEDYQILVEDGEVPPTWQAPRAVPPVCGNTKAQSGPSRTIRHVSSKTGAVVSLTNQADAGPLIDQNGNYVRYEILFNEIMYNYIVQNKLYTLAGLSDISEINFPAGASPFGNEGATEVKASWKILGKGDDPSRFHVATSYVYDQAENTCASEMLGLVGFHIATKTNSAPQWIWSTFEHIDNAPDKGNLNTNKHYSFYSSGCLDNGSTCKANQLPEMPWNPTQSGQTPVQVVREAQINGTTTRINAHFQGALKAVNPHSVWGNYILVGTQYPQKPSDPTDPQGRPFPPYLANTTMETFLQGEVPTSSSSCIGCHSGATASNSGKPTDFTFILSRVTAKD</sequence>
<organism evidence="1 2">
    <name type="scientific">Shimia sagamensis</name>
    <dbReference type="NCBI Taxonomy" id="1566352"/>
    <lineage>
        <taxon>Bacteria</taxon>
        <taxon>Pseudomonadati</taxon>
        <taxon>Pseudomonadota</taxon>
        <taxon>Alphaproteobacteria</taxon>
        <taxon>Rhodobacterales</taxon>
        <taxon>Roseobacteraceae</taxon>
    </lineage>
</organism>
<dbReference type="Proteomes" id="UP001157961">
    <property type="component" value="Unassembled WGS sequence"/>
</dbReference>
<proteinExistence type="predicted"/>
<keyword evidence="2" id="KW-1185">Reference proteome</keyword>
<reference evidence="1 2" key="1">
    <citation type="submission" date="2017-05" db="EMBL/GenBank/DDBJ databases">
        <authorList>
            <person name="Varghese N."/>
            <person name="Submissions S."/>
        </authorList>
    </citation>
    <scope>NUCLEOTIDE SEQUENCE [LARGE SCALE GENOMIC DNA]</scope>
    <source>
        <strain evidence="1 2">DSM 29734</strain>
    </source>
</reference>
<evidence type="ECO:0008006" key="3">
    <source>
        <dbReference type="Google" id="ProtNLM"/>
    </source>
</evidence>
<evidence type="ECO:0000313" key="2">
    <source>
        <dbReference type="Proteomes" id="UP001157961"/>
    </source>
</evidence>
<protein>
    <recommendedName>
        <fullName evidence="3">Cytochrome c family protein</fullName>
    </recommendedName>
</protein>
<dbReference type="EMBL" id="FXTY01000010">
    <property type="protein sequence ID" value="SMP34343.1"/>
    <property type="molecule type" value="Genomic_DNA"/>
</dbReference>
<gene>
    <name evidence="1" type="ORF">SAMN06265373_11011</name>
</gene>
<name>A0ABY1PJU6_9RHOB</name>
<evidence type="ECO:0000313" key="1">
    <source>
        <dbReference type="EMBL" id="SMP34343.1"/>
    </source>
</evidence>
<comment type="caution">
    <text evidence="1">The sequence shown here is derived from an EMBL/GenBank/DDBJ whole genome shotgun (WGS) entry which is preliminary data.</text>
</comment>
<accession>A0ABY1PJU6</accession>